<comment type="caution">
    <text evidence="1">The sequence shown here is derived from an EMBL/GenBank/DDBJ whole genome shotgun (WGS) entry which is preliminary data.</text>
</comment>
<dbReference type="AlphaFoldDB" id="A0A813KSY2"/>
<evidence type="ECO:0000313" key="2">
    <source>
        <dbReference type="Proteomes" id="UP000626109"/>
    </source>
</evidence>
<gene>
    <name evidence="1" type="ORF">PGLA2088_LOCUS38362</name>
</gene>
<proteinExistence type="predicted"/>
<accession>A0A813KSY2</accession>
<evidence type="ECO:0000313" key="1">
    <source>
        <dbReference type="EMBL" id="CAE8715126.1"/>
    </source>
</evidence>
<dbReference type="Proteomes" id="UP000626109">
    <property type="component" value="Unassembled WGS sequence"/>
</dbReference>
<organism evidence="1 2">
    <name type="scientific">Polarella glacialis</name>
    <name type="common">Dinoflagellate</name>
    <dbReference type="NCBI Taxonomy" id="89957"/>
    <lineage>
        <taxon>Eukaryota</taxon>
        <taxon>Sar</taxon>
        <taxon>Alveolata</taxon>
        <taxon>Dinophyceae</taxon>
        <taxon>Suessiales</taxon>
        <taxon>Suessiaceae</taxon>
        <taxon>Polarella</taxon>
    </lineage>
</organism>
<reference evidence="1" key="1">
    <citation type="submission" date="2021-02" db="EMBL/GenBank/DDBJ databases">
        <authorList>
            <person name="Dougan E. K."/>
            <person name="Rhodes N."/>
            <person name="Thang M."/>
            <person name="Chan C."/>
        </authorList>
    </citation>
    <scope>NUCLEOTIDE SEQUENCE</scope>
</reference>
<protein>
    <submittedName>
        <fullName evidence="1">Uncharacterized protein</fullName>
    </submittedName>
</protein>
<dbReference type="EMBL" id="CAJNNW010032725">
    <property type="protein sequence ID" value="CAE8715126.1"/>
    <property type="molecule type" value="Genomic_DNA"/>
</dbReference>
<name>A0A813KSY2_POLGL</name>
<sequence length="151" mass="17046">MKDTCGIVKAFKDMGMNFSGSIDPEPEMLLAILRHISLIERKAESRKIASNFGKTVTKLVENKVDLHSKVDSYTGDFFFIFRVATLIKGICAILDIRVQFSVFPNHVIQIADRSKQQQNNNNTTSKSQQTVISNTLRLSSSTFLYRSVEKP</sequence>